<sequence>MKRKKRGVIPTLLTLALAVLGFLWLQDRPSGSYTVQTYDSGDVSTRSFESLDEARDYMERGGNRALLDASGDVIDFIGTGIAVTPTDRITNLYQDAEFKKRQSYVAGGTRLRLVQTADKHLLVNISGADVYVKPADMTLYPDAVVERRGFYQMRDGQVFHTVEANGNLAGTFLVGPAPQQSSDRYYTEDVRDVFDSPYQFASIASKAPYSARELDAFLGSLDDSPLAGKGDAFKDAEAEFGINALFLMAVAGHESGFGTSAIAREKNNLFGFQATDNDPSGNAASYPSVEASIDAAARLFAEKYVTGAYDRGPFPGNKQEGVNVNYASDPYWGEKVAGTMYRIDRELGLTYLEQLK</sequence>
<protein>
    <recommendedName>
        <fullName evidence="2">Mannosyl-glycoprotein endo-beta-N-acetylglucosamidase-like domain-containing protein</fullName>
    </recommendedName>
</protein>
<evidence type="ECO:0000259" key="2">
    <source>
        <dbReference type="SMART" id="SM00047"/>
    </source>
</evidence>
<dbReference type="AlphaFoldDB" id="U1LWL2"/>
<dbReference type="InterPro" id="IPR051056">
    <property type="entry name" value="Glycosyl_Hydrolase_73"/>
</dbReference>
<dbReference type="eggNOG" id="COG4193">
    <property type="taxonomic scope" value="Bacteria"/>
</dbReference>
<name>U1LWL2_9BACL</name>
<dbReference type="PANTHER" id="PTHR33308">
    <property type="entry name" value="PEPTIDOGLYCAN HYDROLASE FLGJ"/>
    <property type="match status" value="1"/>
</dbReference>
<proteinExistence type="predicted"/>
<dbReference type="EMBL" id="ATCL01000020">
    <property type="protein sequence ID" value="ERG67044.1"/>
    <property type="molecule type" value="Genomic_DNA"/>
</dbReference>
<evidence type="ECO:0000313" key="3">
    <source>
        <dbReference type="EMBL" id="ERG67044.1"/>
    </source>
</evidence>
<accession>U1LWL2</accession>
<dbReference type="InterPro" id="IPR002901">
    <property type="entry name" value="MGlyc_endo_b_GlcNAc-like_dom"/>
</dbReference>
<reference evidence="3 4" key="1">
    <citation type="journal article" date="2013" name="Genome Announc.">
        <title>Draft Genome Sequence of Exiguobacterium pavilionensis Strain RW-2, with Wide Thermal, Salinity, and pH Tolerance, Isolated from Modern Freshwater Microbialites.</title>
        <authorList>
            <person name="White R.A.III."/>
            <person name="Grassa C.J."/>
            <person name="Suttle C.A."/>
        </authorList>
    </citation>
    <scope>NUCLEOTIDE SEQUENCE [LARGE SCALE GENOMIC DNA]</scope>
    <source>
        <strain evidence="3 4">RW-2</strain>
    </source>
</reference>
<organism evidence="3 4">
    <name type="scientific">Exiguobacterium chiriqhucha RW-2</name>
    <dbReference type="NCBI Taxonomy" id="1345023"/>
    <lineage>
        <taxon>Bacteria</taxon>
        <taxon>Bacillati</taxon>
        <taxon>Bacillota</taxon>
        <taxon>Bacilli</taxon>
        <taxon>Bacillales</taxon>
        <taxon>Bacillales Family XII. Incertae Sedis</taxon>
        <taxon>Exiguobacterium</taxon>
    </lineage>
</organism>
<dbReference type="STRING" id="1385984.GCA_000702565_01216"/>
<dbReference type="GO" id="GO:0004040">
    <property type="term" value="F:amidase activity"/>
    <property type="evidence" value="ECO:0007669"/>
    <property type="project" value="InterPro"/>
</dbReference>
<gene>
    <name evidence="3" type="ORF">M467_07090</name>
</gene>
<evidence type="ECO:0000256" key="1">
    <source>
        <dbReference type="ARBA" id="ARBA00022801"/>
    </source>
</evidence>
<dbReference type="Proteomes" id="UP000016464">
    <property type="component" value="Unassembled WGS sequence"/>
</dbReference>
<keyword evidence="1" id="KW-0378">Hydrolase</keyword>
<keyword evidence="4" id="KW-1185">Reference proteome</keyword>
<dbReference type="Gene3D" id="1.10.530.10">
    <property type="match status" value="1"/>
</dbReference>
<dbReference type="Pfam" id="PF01832">
    <property type="entry name" value="Glucosaminidase"/>
    <property type="match status" value="1"/>
</dbReference>
<dbReference type="PANTHER" id="PTHR33308:SF9">
    <property type="entry name" value="PEPTIDOGLYCAN HYDROLASE FLGJ"/>
    <property type="match status" value="1"/>
</dbReference>
<comment type="caution">
    <text evidence="3">The sequence shown here is derived from an EMBL/GenBank/DDBJ whole genome shotgun (WGS) entry which is preliminary data.</text>
</comment>
<dbReference type="SMART" id="SM00047">
    <property type="entry name" value="LYZ2"/>
    <property type="match status" value="1"/>
</dbReference>
<dbReference type="PATRIC" id="fig|1345023.5.peg.2517"/>
<feature type="domain" description="Mannosyl-glycoprotein endo-beta-N-acetylglucosamidase-like" evidence="2">
    <location>
        <begin position="218"/>
        <end position="352"/>
    </location>
</feature>
<evidence type="ECO:0000313" key="4">
    <source>
        <dbReference type="Proteomes" id="UP000016464"/>
    </source>
</evidence>